<gene>
    <name evidence="2" type="ORF">SAMN04488502_10346</name>
</gene>
<feature type="domain" description="DUF1540" evidence="1">
    <location>
        <begin position="8"/>
        <end position="51"/>
    </location>
</feature>
<proteinExistence type="predicted"/>
<sequence>MSSANPLVKCTVDQCTHYMPGDQCMAAKISIYNDETAARSSRTTDTLCKAFHPRKTVGDIVGAFHNSNIGGVVSAAFLSGTQVTPSVECFVSNCKHWQESNLCSARSIAVSGINASLNEDTDCQTFEPK</sequence>
<organism evidence="2 3">
    <name type="scientific">Dendrosporobacter quercicolus</name>
    <dbReference type="NCBI Taxonomy" id="146817"/>
    <lineage>
        <taxon>Bacteria</taxon>
        <taxon>Bacillati</taxon>
        <taxon>Bacillota</taxon>
        <taxon>Negativicutes</taxon>
        <taxon>Selenomonadales</taxon>
        <taxon>Sporomusaceae</taxon>
        <taxon>Dendrosporobacter</taxon>
    </lineage>
</organism>
<evidence type="ECO:0000313" key="3">
    <source>
        <dbReference type="Proteomes" id="UP000214880"/>
    </source>
</evidence>
<dbReference type="InterPro" id="IPR011437">
    <property type="entry name" value="DUF1540"/>
</dbReference>
<dbReference type="RefSeq" id="WP_092071308.1">
    <property type="nucleotide sequence ID" value="NZ_FNHB01000003.1"/>
</dbReference>
<dbReference type="EMBL" id="FNHB01000003">
    <property type="protein sequence ID" value="SDM24655.1"/>
    <property type="molecule type" value="Genomic_DNA"/>
</dbReference>
<name>A0A1G9RQ94_9FIRM</name>
<accession>A0A1G9RQ94</accession>
<dbReference type="AlphaFoldDB" id="A0A1G9RQ94"/>
<dbReference type="Proteomes" id="UP000214880">
    <property type="component" value="Unassembled WGS sequence"/>
</dbReference>
<dbReference type="Pfam" id="PF07561">
    <property type="entry name" value="DUF1540"/>
    <property type="match status" value="2"/>
</dbReference>
<dbReference type="STRING" id="146817.SAMN04488502_10346"/>
<evidence type="ECO:0000313" key="2">
    <source>
        <dbReference type="EMBL" id="SDM24655.1"/>
    </source>
</evidence>
<reference evidence="2 3" key="1">
    <citation type="submission" date="2016-10" db="EMBL/GenBank/DDBJ databases">
        <authorList>
            <person name="de Groot N.N."/>
        </authorList>
    </citation>
    <scope>NUCLEOTIDE SEQUENCE [LARGE SCALE GENOMIC DNA]</scope>
    <source>
        <strain evidence="2 3">DSM 1736</strain>
    </source>
</reference>
<keyword evidence="3" id="KW-1185">Reference proteome</keyword>
<protein>
    <recommendedName>
        <fullName evidence="1">DUF1540 domain-containing protein</fullName>
    </recommendedName>
</protein>
<evidence type="ECO:0000259" key="1">
    <source>
        <dbReference type="Pfam" id="PF07561"/>
    </source>
</evidence>
<feature type="domain" description="DUF1540" evidence="1">
    <location>
        <begin position="87"/>
        <end position="126"/>
    </location>
</feature>
<dbReference type="OrthoDB" id="1681234at2"/>